<proteinExistence type="predicted"/>
<dbReference type="Proteomes" id="UP000789702">
    <property type="component" value="Unassembled WGS sequence"/>
</dbReference>
<gene>
    <name evidence="1" type="ORF">DHETER_LOCUS4772</name>
</gene>
<protein>
    <submittedName>
        <fullName evidence="1">12609_t:CDS:1</fullName>
    </submittedName>
</protein>
<keyword evidence="2" id="KW-1185">Reference proteome</keyword>
<feature type="non-terminal residue" evidence="1">
    <location>
        <position position="1"/>
    </location>
</feature>
<name>A0ACA9LQP2_9GLOM</name>
<organism evidence="1 2">
    <name type="scientific">Dentiscutata heterogama</name>
    <dbReference type="NCBI Taxonomy" id="1316150"/>
    <lineage>
        <taxon>Eukaryota</taxon>
        <taxon>Fungi</taxon>
        <taxon>Fungi incertae sedis</taxon>
        <taxon>Mucoromycota</taxon>
        <taxon>Glomeromycotina</taxon>
        <taxon>Glomeromycetes</taxon>
        <taxon>Diversisporales</taxon>
        <taxon>Gigasporaceae</taxon>
        <taxon>Dentiscutata</taxon>
    </lineage>
</organism>
<comment type="caution">
    <text evidence="1">The sequence shown here is derived from an EMBL/GenBank/DDBJ whole genome shotgun (WGS) entry which is preliminary data.</text>
</comment>
<sequence length="170" mass="19344">PLLLTRNINIISQQLFKNAITSNSFNKCQSLNEAAKNAHIITNIIFSPNPLIANTIAEFNISLSTSNFIFKNDTFMNIYVIADSIPMYYGRKETNFCTNPDNSDCPKEDFIKMLYVDINSGLVTAPSDYRIQIWLTDFNDRNAYLDYAADCLEANFSISTTQSSFYQLKI</sequence>
<dbReference type="EMBL" id="CAJVPU010004935">
    <property type="protein sequence ID" value="CAG8540230.1"/>
    <property type="molecule type" value="Genomic_DNA"/>
</dbReference>
<accession>A0ACA9LQP2</accession>
<evidence type="ECO:0000313" key="2">
    <source>
        <dbReference type="Proteomes" id="UP000789702"/>
    </source>
</evidence>
<evidence type="ECO:0000313" key="1">
    <source>
        <dbReference type="EMBL" id="CAG8540230.1"/>
    </source>
</evidence>
<reference evidence="1" key="1">
    <citation type="submission" date="2021-06" db="EMBL/GenBank/DDBJ databases">
        <authorList>
            <person name="Kallberg Y."/>
            <person name="Tangrot J."/>
            <person name="Rosling A."/>
        </authorList>
    </citation>
    <scope>NUCLEOTIDE SEQUENCE</scope>
    <source>
        <strain evidence="1">IL203A</strain>
    </source>
</reference>